<sequence length="135" mass="16414">FYQQLFKLLEDMRVLNSIKVERPSTAKLIDLRLDTRVSYTESQIKVYRTKTQYTDLLFLYLEHAFLSQDFFDIPSIHSDLDDILVNMFLYLPNFFQNQNSEDNMYLAQRIMYQVDDILKEDMLNEYYYLPKTLYN</sequence>
<reference evidence="1 2" key="1">
    <citation type="submission" date="2017-07" db="EMBL/GenBank/DDBJ databases">
        <title>Draft genome sequence of Enterobacter cloacae ST128, a clinical strain coproducing KPC-2 and NDM-1 carbapenemases.</title>
        <authorList>
            <person name="Li X."/>
        </authorList>
    </citation>
    <scope>NUCLEOTIDE SEQUENCE [LARGE SCALE GENOMIC DNA]</scope>
    <source>
        <strain evidence="1 2">HBY</strain>
    </source>
</reference>
<comment type="caution">
    <text evidence="1">The sequence shown here is derived from an EMBL/GenBank/DDBJ whole genome shotgun (WGS) entry which is preliminary data.</text>
</comment>
<dbReference type="RefSeq" id="WP_218109708.1">
    <property type="nucleotide sequence ID" value="NZ_NMVR01000884.1"/>
</dbReference>
<protein>
    <submittedName>
        <fullName evidence="1">Uncharacterized protein</fullName>
    </submittedName>
</protein>
<name>A0AAP8GES4_9ENTR</name>
<proteinExistence type="predicted"/>
<gene>
    <name evidence="1" type="ORF">CGZ54_31795</name>
</gene>
<dbReference type="InterPro" id="IPR051928">
    <property type="entry name" value="NorD/CobT"/>
</dbReference>
<evidence type="ECO:0000313" key="2">
    <source>
        <dbReference type="Proteomes" id="UP000231328"/>
    </source>
</evidence>
<dbReference type="PANTHER" id="PTHR41248">
    <property type="entry name" value="NORD PROTEIN"/>
    <property type="match status" value="1"/>
</dbReference>
<dbReference type="Proteomes" id="UP000231328">
    <property type="component" value="Unassembled WGS sequence"/>
</dbReference>
<dbReference type="PANTHER" id="PTHR41248:SF1">
    <property type="entry name" value="NORD PROTEIN"/>
    <property type="match status" value="1"/>
</dbReference>
<organism evidence="1 2">
    <name type="scientific">Enterobacter hormaechei</name>
    <dbReference type="NCBI Taxonomy" id="158836"/>
    <lineage>
        <taxon>Bacteria</taxon>
        <taxon>Pseudomonadati</taxon>
        <taxon>Pseudomonadota</taxon>
        <taxon>Gammaproteobacteria</taxon>
        <taxon>Enterobacterales</taxon>
        <taxon>Enterobacteriaceae</taxon>
        <taxon>Enterobacter</taxon>
        <taxon>Enterobacter cloacae complex</taxon>
    </lineage>
</organism>
<feature type="non-terminal residue" evidence="1">
    <location>
        <position position="1"/>
    </location>
</feature>
<dbReference type="EMBL" id="NMVR01000884">
    <property type="protein sequence ID" value="PJG35854.1"/>
    <property type="molecule type" value="Genomic_DNA"/>
</dbReference>
<evidence type="ECO:0000313" key="1">
    <source>
        <dbReference type="EMBL" id="PJG35854.1"/>
    </source>
</evidence>
<feature type="non-terminal residue" evidence="1">
    <location>
        <position position="135"/>
    </location>
</feature>
<dbReference type="AlphaFoldDB" id="A0AAP8GES4"/>
<accession>A0AAP8GES4</accession>